<protein>
    <submittedName>
        <fullName evidence="10">Acetyl/propionyl/methylcrotonyl-CoA carboxylase subunit alpha</fullName>
    </submittedName>
</protein>
<sequence length="673" mass="73442">MFNRILIANRGEIACRIIRTAHRLGIETVAVYSDADANAAHVELADQAWRLGPAPASDSYLCQDKLLDIAKACGAEAIHPGYGFLSENADFAHACAEQGLIFIGPPAAAITAMGSKSAAKALMSAAGVPVVPGYHGTNQDLGQLRTEAEHCGFPLLLKAVAGGGGKGMRVVHSIDDFDEALASARREASAAFGEDAMLLERYLPQARHVEVQVFCDQFGHGIYLSERDCSVQRRHQKVLEEAPAPHLAPQTRIAIGEAAVRAALAIDYRGAGTVEFLYLADGDFFFMEMNTRLQVEHPVTELITGLDLVEWQLRVAYGEPLPLAQEQIRLQGHAVEARVYAEDPEHDFLPAAGTLHYLHEPGTGTTGSPAAVIRLDTGVRQGDEVGIFYDPLIAKLIVWAESREQALRQLARSLAQYRIGGVRTNLRFLHTLAESAPLKAAELHTGFIEQHGELLFTPPALQPSRVLALCAAFVLLTESDEDTSPFACRQGWRLNLPASRKLVLKREEKIGEVDINADHSGWRMTVDDQSHSITAELHGDQLQAVLDGIPLRCHLARHQDRLWLFYQAECYQVQLHQADVQQTSTHDGGGLSAPMPGMVSQLKVAVGDVVATGQTLLLLEAMKMEHPIVAPIAGRVAELYYRQGSQVDEGAELLRLEPELKPELQPEQEPKAP</sequence>
<keyword evidence="4 6" id="KW-0067">ATP-binding</keyword>
<dbReference type="Proteomes" id="UP001501479">
    <property type="component" value="Unassembled WGS sequence"/>
</dbReference>
<evidence type="ECO:0000313" key="11">
    <source>
        <dbReference type="Proteomes" id="UP001501479"/>
    </source>
</evidence>
<dbReference type="CDD" id="cd06850">
    <property type="entry name" value="biotinyl_domain"/>
    <property type="match status" value="1"/>
</dbReference>
<dbReference type="PROSITE" id="PS00867">
    <property type="entry name" value="CPSASE_2"/>
    <property type="match status" value="1"/>
</dbReference>
<keyword evidence="5" id="KW-0092">Biotin</keyword>
<dbReference type="InterPro" id="IPR000089">
    <property type="entry name" value="Biotin_lipoyl"/>
</dbReference>
<evidence type="ECO:0000256" key="4">
    <source>
        <dbReference type="ARBA" id="ARBA00022840"/>
    </source>
</evidence>
<evidence type="ECO:0000313" key="10">
    <source>
        <dbReference type="EMBL" id="GAA3716710.1"/>
    </source>
</evidence>
<name>A0ABP7EG21_9GAMM</name>
<dbReference type="EMBL" id="BAABDS010000038">
    <property type="protein sequence ID" value="GAA3716710.1"/>
    <property type="molecule type" value="Genomic_DNA"/>
</dbReference>
<dbReference type="InterPro" id="IPR050856">
    <property type="entry name" value="Biotin_carboxylase_complex"/>
</dbReference>
<comment type="cofactor">
    <cofactor evidence="1">
        <name>biotin</name>
        <dbReference type="ChEBI" id="CHEBI:57586"/>
    </cofactor>
</comment>
<evidence type="ECO:0000259" key="7">
    <source>
        <dbReference type="PROSITE" id="PS50968"/>
    </source>
</evidence>
<dbReference type="InterPro" id="IPR016185">
    <property type="entry name" value="PreATP-grasp_dom_sf"/>
</dbReference>
<gene>
    <name evidence="10" type="ORF">GCM10022421_25720</name>
</gene>
<dbReference type="Pfam" id="PF02786">
    <property type="entry name" value="CPSase_L_D2"/>
    <property type="match status" value="1"/>
</dbReference>
<dbReference type="Gene3D" id="3.30.470.20">
    <property type="entry name" value="ATP-grasp fold, B domain"/>
    <property type="match status" value="1"/>
</dbReference>
<dbReference type="InterPro" id="IPR011764">
    <property type="entry name" value="Biotin_carboxylation_dom"/>
</dbReference>
<dbReference type="PROSITE" id="PS50979">
    <property type="entry name" value="BC"/>
    <property type="match status" value="1"/>
</dbReference>
<dbReference type="InterPro" id="IPR048429">
    <property type="entry name" value="MCC_alpha_BT"/>
</dbReference>
<dbReference type="InterPro" id="IPR005479">
    <property type="entry name" value="CPAse_ATP-bd"/>
</dbReference>
<reference evidence="11" key="1">
    <citation type="journal article" date="2019" name="Int. J. Syst. Evol. Microbiol.">
        <title>The Global Catalogue of Microorganisms (GCM) 10K type strain sequencing project: providing services to taxonomists for standard genome sequencing and annotation.</title>
        <authorList>
            <consortium name="The Broad Institute Genomics Platform"/>
            <consortium name="The Broad Institute Genome Sequencing Center for Infectious Disease"/>
            <person name="Wu L."/>
            <person name="Ma J."/>
        </authorList>
    </citation>
    <scope>NUCLEOTIDE SEQUENCE [LARGE SCALE GENOMIC DNA]</scope>
    <source>
        <strain evidence="11">JCM 17329</strain>
    </source>
</reference>
<dbReference type="Gene3D" id="3.30.1490.20">
    <property type="entry name" value="ATP-grasp fold, A domain"/>
    <property type="match status" value="1"/>
</dbReference>
<dbReference type="InterPro" id="IPR011761">
    <property type="entry name" value="ATP-grasp"/>
</dbReference>
<dbReference type="SUPFAM" id="SSF56059">
    <property type="entry name" value="Glutathione synthetase ATP-binding domain-like"/>
    <property type="match status" value="1"/>
</dbReference>
<evidence type="ECO:0000256" key="1">
    <source>
        <dbReference type="ARBA" id="ARBA00001953"/>
    </source>
</evidence>
<accession>A0ABP7EG21</accession>
<feature type="domain" description="Lipoyl-binding" evidence="7">
    <location>
        <begin position="579"/>
        <end position="657"/>
    </location>
</feature>
<dbReference type="Pfam" id="PF21139">
    <property type="entry name" value="BT_MCC_alpha"/>
    <property type="match status" value="1"/>
</dbReference>
<organism evidence="10 11">
    <name type="scientific">Oceanisphaera sediminis</name>
    <dbReference type="NCBI Taxonomy" id="981381"/>
    <lineage>
        <taxon>Bacteria</taxon>
        <taxon>Pseudomonadati</taxon>
        <taxon>Pseudomonadota</taxon>
        <taxon>Gammaproteobacteria</taxon>
        <taxon>Aeromonadales</taxon>
        <taxon>Aeromonadaceae</taxon>
        <taxon>Oceanisphaera</taxon>
    </lineage>
</organism>
<dbReference type="PANTHER" id="PTHR18866:SF33">
    <property type="entry name" value="METHYLCROTONOYL-COA CARBOXYLASE SUBUNIT ALPHA, MITOCHONDRIAL-RELATED"/>
    <property type="match status" value="1"/>
</dbReference>
<proteinExistence type="predicted"/>
<dbReference type="InterPro" id="IPR011054">
    <property type="entry name" value="Rudment_hybrid_motif"/>
</dbReference>
<dbReference type="SUPFAM" id="SSF52440">
    <property type="entry name" value="PreATP-grasp domain"/>
    <property type="match status" value="1"/>
</dbReference>
<feature type="domain" description="Biotin carboxylation" evidence="9">
    <location>
        <begin position="1"/>
        <end position="453"/>
    </location>
</feature>
<evidence type="ECO:0000259" key="9">
    <source>
        <dbReference type="PROSITE" id="PS50979"/>
    </source>
</evidence>
<dbReference type="Gene3D" id="3.30.700.40">
    <property type="match status" value="1"/>
</dbReference>
<keyword evidence="2" id="KW-0436">Ligase</keyword>
<comment type="caution">
    <text evidence="10">The sequence shown here is derived from an EMBL/GenBank/DDBJ whole genome shotgun (WGS) entry which is preliminary data.</text>
</comment>
<evidence type="ECO:0000256" key="5">
    <source>
        <dbReference type="ARBA" id="ARBA00023267"/>
    </source>
</evidence>
<dbReference type="Pfam" id="PF00364">
    <property type="entry name" value="Biotin_lipoyl"/>
    <property type="match status" value="1"/>
</dbReference>
<evidence type="ECO:0000259" key="8">
    <source>
        <dbReference type="PROSITE" id="PS50975"/>
    </source>
</evidence>
<dbReference type="Gene3D" id="2.40.50.100">
    <property type="match status" value="1"/>
</dbReference>
<dbReference type="Pfam" id="PF00289">
    <property type="entry name" value="Biotin_carb_N"/>
    <property type="match status" value="1"/>
</dbReference>
<dbReference type="Pfam" id="PF02785">
    <property type="entry name" value="Biotin_carb_C"/>
    <property type="match status" value="1"/>
</dbReference>
<evidence type="ECO:0000256" key="6">
    <source>
        <dbReference type="PROSITE-ProRule" id="PRU00409"/>
    </source>
</evidence>
<dbReference type="InterPro" id="IPR001882">
    <property type="entry name" value="Biotin_BS"/>
</dbReference>
<evidence type="ECO:0000256" key="2">
    <source>
        <dbReference type="ARBA" id="ARBA00022598"/>
    </source>
</evidence>
<dbReference type="RefSeq" id="WP_344965205.1">
    <property type="nucleotide sequence ID" value="NZ_BAABDS010000038.1"/>
</dbReference>
<dbReference type="SUPFAM" id="SSF51230">
    <property type="entry name" value="Single hybrid motif"/>
    <property type="match status" value="1"/>
</dbReference>
<dbReference type="InterPro" id="IPR013815">
    <property type="entry name" value="ATP_grasp_subdomain_1"/>
</dbReference>
<dbReference type="InterPro" id="IPR011053">
    <property type="entry name" value="Single_hybrid_motif"/>
</dbReference>
<keyword evidence="11" id="KW-1185">Reference proteome</keyword>
<dbReference type="InterPro" id="IPR005481">
    <property type="entry name" value="BC-like_N"/>
</dbReference>
<dbReference type="Gene3D" id="3.40.50.20">
    <property type="match status" value="1"/>
</dbReference>
<dbReference type="PROSITE" id="PS00188">
    <property type="entry name" value="BIOTIN"/>
    <property type="match status" value="1"/>
</dbReference>
<dbReference type="PROSITE" id="PS50975">
    <property type="entry name" value="ATP_GRASP"/>
    <property type="match status" value="1"/>
</dbReference>
<feature type="domain" description="ATP-grasp" evidence="8">
    <location>
        <begin position="120"/>
        <end position="317"/>
    </location>
</feature>
<dbReference type="SMART" id="SM00878">
    <property type="entry name" value="Biotin_carb_C"/>
    <property type="match status" value="1"/>
</dbReference>
<dbReference type="InterPro" id="IPR005482">
    <property type="entry name" value="Biotin_COase_C"/>
</dbReference>
<dbReference type="PANTHER" id="PTHR18866">
    <property type="entry name" value="CARBOXYLASE:PYRUVATE/ACETYL-COA/PROPIONYL-COA CARBOXYLASE"/>
    <property type="match status" value="1"/>
</dbReference>
<dbReference type="PROSITE" id="PS50968">
    <property type="entry name" value="BIOTINYL_LIPOYL"/>
    <property type="match status" value="1"/>
</dbReference>
<dbReference type="SUPFAM" id="SSF51246">
    <property type="entry name" value="Rudiment single hybrid motif"/>
    <property type="match status" value="1"/>
</dbReference>
<evidence type="ECO:0000256" key="3">
    <source>
        <dbReference type="ARBA" id="ARBA00022741"/>
    </source>
</evidence>
<keyword evidence="3 6" id="KW-0547">Nucleotide-binding</keyword>